<comment type="cofactor">
    <cofactor evidence="18">
        <name>K(+)</name>
        <dbReference type="ChEBI" id="CHEBI:29103"/>
    </cofactor>
    <text evidence="18">Binds 1 potassium ion per subunit.</text>
</comment>
<comment type="subunit">
    <text evidence="17">Homotetramer.</text>
</comment>
<evidence type="ECO:0000256" key="10">
    <source>
        <dbReference type="ARBA" id="ARBA00023027"/>
    </source>
</evidence>
<evidence type="ECO:0000256" key="3">
    <source>
        <dbReference type="ARBA" id="ARBA00006001"/>
    </source>
</evidence>
<evidence type="ECO:0000256" key="16">
    <source>
        <dbReference type="ARBA" id="ARBA00049209"/>
    </source>
</evidence>
<evidence type="ECO:0000256" key="1">
    <source>
        <dbReference type="ARBA" id="ARBA00000013"/>
    </source>
</evidence>
<keyword evidence="12 17" id="KW-0456">Lyase</keyword>
<feature type="binding site" evidence="17">
    <location>
        <position position="305"/>
    </location>
    <ligand>
        <name>(6S)-NADPHX</name>
        <dbReference type="ChEBI" id="CHEBI:64076"/>
    </ligand>
</feature>
<evidence type="ECO:0000256" key="14">
    <source>
        <dbReference type="ARBA" id="ARBA00025153"/>
    </source>
</evidence>
<comment type="function">
    <text evidence="17">Catalyzes the dehydration of the S-form of NAD(P)HX at the expense of ADP, which is converted to AMP. Together with NAD(P)HX epimerase, which catalyzes the epimerization of the S- and R-forms, the enzyme allows the repair of both epimers of NAD(P)HX, a damaged form of NAD(P)H that is a result of enzymatic or heat-dependent hydration.</text>
</comment>
<reference evidence="21 22" key="1">
    <citation type="submission" date="2020-07" db="EMBL/GenBank/DDBJ databases">
        <title>Sequencing the genomes of 1000 actinobacteria strains.</title>
        <authorList>
            <person name="Klenk H.-P."/>
        </authorList>
    </citation>
    <scope>NUCLEOTIDE SEQUENCE [LARGE SCALE GENOMIC DNA]</scope>
    <source>
        <strain evidence="21 22">DSM 24723</strain>
    </source>
</reference>
<dbReference type="InterPro" id="IPR000631">
    <property type="entry name" value="CARKD"/>
</dbReference>
<keyword evidence="22" id="KW-1185">Reference proteome</keyword>
<evidence type="ECO:0000313" key="22">
    <source>
        <dbReference type="Proteomes" id="UP000592181"/>
    </source>
</evidence>
<keyword evidence="5 18" id="KW-0479">Metal-binding</keyword>
<keyword evidence="9 18" id="KW-0630">Potassium</keyword>
<dbReference type="PIRSF" id="PIRSF017184">
    <property type="entry name" value="Nnr"/>
    <property type="match status" value="1"/>
</dbReference>
<dbReference type="InterPro" id="IPR036652">
    <property type="entry name" value="YjeF_N_dom_sf"/>
</dbReference>
<evidence type="ECO:0000313" key="21">
    <source>
        <dbReference type="EMBL" id="NYG35802.1"/>
    </source>
</evidence>
<keyword evidence="11 18" id="KW-0413">Isomerase</keyword>
<evidence type="ECO:0000256" key="17">
    <source>
        <dbReference type="HAMAP-Rule" id="MF_01965"/>
    </source>
</evidence>
<dbReference type="GO" id="GO:0046496">
    <property type="term" value="P:nicotinamide nucleotide metabolic process"/>
    <property type="evidence" value="ECO:0007669"/>
    <property type="project" value="UniProtKB-UniRule"/>
</dbReference>
<comment type="caution">
    <text evidence="21">The sequence shown here is derived from an EMBL/GenBank/DDBJ whole genome shotgun (WGS) entry which is preliminary data.</text>
</comment>
<comment type="catalytic activity">
    <reaction evidence="16 17 18">
        <text>(6S)-NADPHX + ADP = AMP + phosphate + NADPH + H(+)</text>
        <dbReference type="Rhea" id="RHEA:32235"/>
        <dbReference type="ChEBI" id="CHEBI:15378"/>
        <dbReference type="ChEBI" id="CHEBI:43474"/>
        <dbReference type="ChEBI" id="CHEBI:57783"/>
        <dbReference type="ChEBI" id="CHEBI:64076"/>
        <dbReference type="ChEBI" id="CHEBI:456215"/>
        <dbReference type="ChEBI" id="CHEBI:456216"/>
        <dbReference type="EC" id="4.2.1.136"/>
    </reaction>
</comment>
<sequence length="490" mass="49359">MIEAYGTEDVRAAEEATGELLTDGTLMQRAAKGLAAVTRSRMDERGARRVVALVGSGNNGADALWAISRLAKRGYDAAAVCRDPEVQAAQAEAARKARKKGARILTGEDPDALDVIADAEVVLDGLVGLGGRSGLPDLAVSWVAAIPEDAYVIAVDSPSGQPVSGGDLAPGGVFADESVTFAAPKPVHLLPPTEAACGLLTVIDIGLDLSAGEPVAAALDDDDVAALWPVPDAADDKYSRGVLGVLAGGEGYTGAALLSVTAAVCAGAGMVRYVGTPTPEALVRAAVPEAVHGAGRVQAWAIGPGLDVRSRAKGATAQLRQAREALDGDEPVLLDAGGLDLLTAPREAPTLLTPHAGECARMLSRLGDEVTWEQVRADPVAHARALAEASGATVLLKGGTTLVIDPEGGPVHVQSAAPAWLATAGAGDVLAGLAGTLLAAGLPPLLAGALAAHVHGRAAEQANPGGPVRALGVAEQIPRTVARLLAESRG</sequence>
<dbReference type="GO" id="GO:0046872">
    <property type="term" value="F:metal ion binding"/>
    <property type="evidence" value="ECO:0007669"/>
    <property type="project" value="UniProtKB-UniRule"/>
</dbReference>
<evidence type="ECO:0000256" key="12">
    <source>
        <dbReference type="ARBA" id="ARBA00023239"/>
    </source>
</evidence>
<comment type="cofactor">
    <cofactor evidence="17">
        <name>Mg(2+)</name>
        <dbReference type="ChEBI" id="CHEBI:18420"/>
    </cofactor>
</comment>
<evidence type="ECO:0000256" key="9">
    <source>
        <dbReference type="ARBA" id="ARBA00022958"/>
    </source>
</evidence>
<name>A0A852WXQ0_9MICO</name>
<evidence type="ECO:0000256" key="11">
    <source>
        <dbReference type="ARBA" id="ARBA00023235"/>
    </source>
</evidence>
<organism evidence="21 22">
    <name type="scientific">Janibacter alkaliphilus</name>
    <dbReference type="NCBI Taxonomy" id="1069963"/>
    <lineage>
        <taxon>Bacteria</taxon>
        <taxon>Bacillati</taxon>
        <taxon>Actinomycetota</taxon>
        <taxon>Actinomycetes</taxon>
        <taxon>Micrococcales</taxon>
        <taxon>Intrasporangiaceae</taxon>
        <taxon>Janibacter</taxon>
    </lineage>
</organism>
<protein>
    <recommendedName>
        <fullName evidence="17">ADP-dependent (S)-NAD(P)H-hydrate dehydratase</fullName>
        <ecNumber evidence="17">4.2.1.136</ecNumber>
    </recommendedName>
    <alternativeName>
        <fullName evidence="17">ADP-dependent NAD(P)HX dehydratase</fullName>
    </alternativeName>
</protein>
<evidence type="ECO:0000256" key="6">
    <source>
        <dbReference type="ARBA" id="ARBA00022741"/>
    </source>
</evidence>
<dbReference type="GO" id="GO:0016301">
    <property type="term" value="F:kinase activity"/>
    <property type="evidence" value="ECO:0007669"/>
    <property type="project" value="UniProtKB-KW"/>
</dbReference>
<dbReference type="GO" id="GO:0052855">
    <property type="term" value="F:ADP-dependent NAD(P)H-hydrate dehydratase activity"/>
    <property type="evidence" value="ECO:0007669"/>
    <property type="project" value="UniProtKB-UniRule"/>
</dbReference>
<dbReference type="SUPFAM" id="SSF64153">
    <property type="entry name" value="YjeF N-terminal domain-like"/>
    <property type="match status" value="1"/>
</dbReference>
<dbReference type="Pfam" id="PF01256">
    <property type="entry name" value="Carb_kinase"/>
    <property type="match status" value="1"/>
</dbReference>
<dbReference type="PROSITE" id="PS51383">
    <property type="entry name" value="YJEF_C_3"/>
    <property type="match status" value="1"/>
</dbReference>
<dbReference type="HAMAP" id="MF_01965">
    <property type="entry name" value="NADHX_dehydratase"/>
    <property type="match status" value="1"/>
</dbReference>
<dbReference type="GO" id="GO:0052856">
    <property type="term" value="F:NAD(P)HX epimerase activity"/>
    <property type="evidence" value="ECO:0007669"/>
    <property type="project" value="UniProtKB-EC"/>
</dbReference>
<feature type="binding site" evidence="17">
    <location>
        <position position="255"/>
    </location>
    <ligand>
        <name>(6S)-NADPHX</name>
        <dbReference type="ChEBI" id="CHEBI:64076"/>
    </ligand>
</feature>
<feature type="domain" description="YjeF C-terminal" evidence="19">
    <location>
        <begin position="220"/>
        <end position="484"/>
    </location>
</feature>
<dbReference type="Gene3D" id="3.40.1190.20">
    <property type="match status" value="1"/>
</dbReference>
<gene>
    <name evidence="17" type="primary">nnrD</name>
    <name evidence="21" type="ORF">BJY28_000271</name>
</gene>
<keyword evidence="7 17" id="KW-0067">ATP-binding</keyword>
<dbReference type="CDD" id="cd01171">
    <property type="entry name" value="YXKO-related"/>
    <property type="match status" value="1"/>
</dbReference>
<evidence type="ECO:0000256" key="8">
    <source>
        <dbReference type="ARBA" id="ARBA00022857"/>
    </source>
</evidence>
<evidence type="ECO:0000256" key="7">
    <source>
        <dbReference type="ARBA" id="ARBA00022840"/>
    </source>
</evidence>
<comment type="catalytic activity">
    <reaction evidence="15 17 18">
        <text>(6S)-NADHX + ADP = AMP + phosphate + NADH + H(+)</text>
        <dbReference type="Rhea" id="RHEA:32223"/>
        <dbReference type="ChEBI" id="CHEBI:15378"/>
        <dbReference type="ChEBI" id="CHEBI:43474"/>
        <dbReference type="ChEBI" id="CHEBI:57945"/>
        <dbReference type="ChEBI" id="CHEBI:64074"/>
        <dbReference type="ChEBI" id="CHEBI:456215"/>
        <dbReference type="ChEBI" id="CHEBI:456216"/>
        <dbReference type="EC" id="4.2.1.136"/>
    </reaction>
</comment>
<dbReference type="Gene3D" id="3.40.50.10260">
    <property type="entry name" value="YjeF N-terminal domain"/>
    <property type="match status" value="1"/>
</dbReference>
<feature type="domain" description="YjeF N-terminal" evidence="20">
    <location>
        <begin position="10"/>
        <end position="213"/>
    </location>
</feature>
<evidence type="ECO:0000256" key="18">
    <source>
        <dbReference type="PIRNR" id="PIRNR017184"/>
    </source>
</evidence>
<proteinExistence type="inferred from homology"/>
<evidence type="ECO:0000259" key="19">
    <source>
        <dbReference type="PROSITE" id="PS51383"/>
    </source>
</evidence>
<comment type="similarity">
    <text evidence="3 18">In the N-terminal section; belongs to the NnrE/AIBP family.</text>
</comment>
<keyword evidence="21" id="KW-0808">Transferase</keyword>
<feature type="binding site" evidence="17">
    <location>
        <position position="355"/>
    </location>
    <ligand>
        <name>(6S)-NADPHX</name>
        <dbReference type="ChEBI" id="CHEBI:64076"/>
    </ligand>
</feature>
<keyword evidence="6 17" id="KW-0547">Nucleotide-binding</keyword>
<dbReference type="EC" id="4.2.1.136" evidence="17"/>
<evidence type="ECO:0000256" key="2">
    <source>
        <dbReference type="ARBA" id="ARBA00000909"/>
    </source>
</evidence>
<keyword evidence="10 17" id="KW-0520">NAD</keyword>
<dbReference type="AlphaFoldDB" id="A0A852WXQ0"/>
<comment type="similarity">
    <text evidence="4 18">In the C-terminal section; belongs to the NnrD/CARKD family.</text>
</comment>
<keyword evidence="8 17" id="KW-0521">NADP</keyword>
<keyword evidence="21" id="KW-0418">Kinase</keyword>
<comment type="similarity">
    <text evidence="17">Belongs to the NnrD/CARKD family.</text>
</comment>
<dbReference type="Proteomes" id="UP000592181">
    <property type="component" value="Unassembled WGS sequence"/>
</dbReference>
<evidence type="ECO:0000256" key="5">
    <source>
        <dbReference type="ARBA" id="ARBA00022723"/>
    </source>
</evidence>
<feature type="binding site" evidence="17">
    <location>
        <begin position="397"/>
        <end position="401"/>
    </location>
    <ligand>
        <name>AMP</name>
        <dbReference type="ChEBI" id="CHEBI:456215"/>
    </ligand>
</feature>
<evidence type="ECO:0000256" key="15">
    <source>
        <dbReference type="ARBA" id="ARBA00048238"/>
    </source>
</evidence>
<dbReference type="RefSeq" id="WP_179461416.1">
    <property type="nucleotide sequence ID" value="NZ_JACBZX010000001.1"/>
</dbReference>
<comment type="catalytic activity">
    <reaction evidence="1 18">
        <text>(6R)-NADHX = (6S)-NADHX</text>
        <dbReference type="Rhea" id="RHEA:32215"/>
        <dbReference type="ChEBI" id="CHEBI:64074"/>
        <dbReference type="ChEBI" id="CHEBI:64075"/>
        <dbReference type="EC" id="5.1.99.6"/>
    </reaction>
</comment>
<dbReference type="GO" id="GO:0110051">
    <property type="term" value="P:metabolite repair"/>
    <property type="evidence" value="ECO:0007669"/>
    <property type="project" value="TreeGrafter"/>
</dbReference>
<dbReference type="PROSITE" id="PS51385">
    <property type="entry name" value="YJEF_N"/>
    <property type="match status" value="1"/>
</dbReference>
<evidence type="ECO:0000256" key="13">
    <source>
        <dbReference type="ARBA" id="ARBA00023268"/>
    </source>
</evidence>
<dbReference type="Pfam" id="PF03853">
    <property type="entry name" value="YjeF_N"/>
    <property type="match status" value="1"/>
</dbReference>
<evidence type="ECO:0000259" key="20">
    <source>
        <dbReference type="PROSITE" id="PS51385"/>
    </source>
</evidence>
<comment type="function">
    <text evidence="14 18">Bifunctional enzyme that catalyzes the epimerization of the S- and R-forms of NAD(P)HX and the dehydration of the S-form of NAD(P)HX at the expense of ADP, which is converted to AMP. This allows the repair of both epimers of NAD(P)HX, a damaged form of NAD(P)H that is a result of enzymatic or heat-dependent hydration.</text>
</comment>
<comment type="catalytic activity">
    <reaction evidence="2 18">
        <text>(6R)-NADPHX = (6S)-NADPHX</text>
        <dbReference type="Rhea" id="RHEA:32227"/>
        <dbReference type="ChEBI" id="CHEBI:64076"/>
        <dbReference type="ChEBI" id="CHEBI:64077"/>
        <dbReference type="EC" id="5.1.99.6"/>
    </reaction>
</comment>
<dbReference type="PANTHER" id="PTHR12592:SF0">
    <property type="entry name" value="ATP-DEPENDENT (S)-NAD(P)H-HYDRATE DEHYDRATASE"/>
    <property type="match status" value="1"/>
</dbReference>
<dbReference type="PANTHER" id="PTHR12592">
    <property type="entry name" value="ATP-DEPENDENT (S)-NAD(P)H-HYDRATE DEHYDRATASE FAMILY MEMBER"/>
    <property type="match status" value="1"/>
</dbReference>
<accession>A0A852WXQ0</accession>
<dbReference type="InterPro" id="IPR004443">
    <property type="entry name" value="YjeF_N_dom"/>
</dbReference>
<feature type="binding site" evidence="17">
    <location>
        <position position="427"/>
    </location>
    <ligand>
        <name>AMP</name>
        <dbReference type="ChEBI" id="CHEBI:456215"/>
    </ligand>
</feature>
<dbReference type="SUPFAM" id="SSF53613">
    <property type="entry name" value="Ribokinase-like"/>
    <property type="match status" value="1"/>
</dbReference>
<keyword evidence="13" id="KW-0511">Multifunctional enzyme</keyword>
<dbReference type="InterPro" id="IPR029056">
    <property type="entry name" value="Ribokinase-like"/>
</dbReference>
<dbReference type="GO" id="GO:0005524">
    <property type="term" value="F:ATP binding"/>
    <property type="evidence" value="ECO:0007669"/>
    <property type="project" value="UniProtKB-UniRule"/>
</dbReference>
<dbReference type="EMBL" id="JACBZX010000001">
    <property type="protein sequence ID" value="NYG35802.1"/>
    <property type="molecule type" value="Genomic_DNA"/>
</dbReference>
<evidence type="ECO:0000256" key="4">
    <source>
        <dbReference type="ARBA" id="ARBA00009524"/>
    </source>
</evidence>
<feature type="binding site" evidence="17">
    <location>
        <position position="428"/>
    </location>
    <ligand>
        <name>(6S)-NADPHX</name>
        <dbReference type="ChEBI" id="CHEBI:64076"/>
    </ligand>
</feature>
<dbReference type="InterPro" id="IPR030677">
    <property type="entry name" value="Nnr"/>
</dbReference>